<dbReference type="PRINTS" id="PR00100">
    <property type="entry name" value="AOTCASE"/>
</dbReference>
<evidence type="ECO:0000256" key="1">
    <source>
        <dbReference type="ARBA" id="ARBA00022679"/>
    </source>
</evidence>
<dbReference type="GO" id="GO:0016597">
    <property type="term" value="F:amino acid binding"/>
    <property type="evidence" value="ECO:0007669"/>
    <property type="project" value="InterPro"/>
</dbReference>
<protein>
    <submittedName>
        <fullName evidence="5">Ornithine carbamoyltransferase</fullName>
    </submittedName>
</protein>
<feature type="domain" description="Aspartate/ornithine carbamoyltransferase carbamoyl-P binding" evidence="4">
    <location>
        <begin position="8"/>
        <end position="164"/>
    </location>
</feature>
<dbReference type="InterPro" id="IPR006130">
    <property type="entry name" value="Asp/Orn_carbamoylTrfase"/>
</dbReference>
<accession>A0A398CV57</accession>
<dbReference type="Gene3D" id="3.40.50.1370">
    <property type="entry name" value="Aspartate/ornithine carbamoyltransferase"/>
    <property type="match status" value="2"/>
</dbReference>
<dbReference type="PANTHER" id="PTHR45753">
    <property type="entry name" value="ORNITHINE CARBAMOYLTRANSFERASE, MITOCHONDRIAL"/>
    <property type="match status" value="1"/>
</dbReference>
<dbReference type="GO" id="GO:0042450">
    <property type="term" value="P:L-arginine biosynthetic process via ornithine"/>
    <property type="evidence" value="ECO:0007669"/>
    <property type="project" value="TreeGrafter"/>
</dbReference>
<dbReference type="Pfam" id="PF02729">
    <property type="entry name" value="OTCace_N"/>
    <property type="match status" value="1"/>
</dbReference>
<gene>
    <name evidence="5" type="ORF">SMC7_02740</name>
</gene>
<dbReference type="GO" id="GO:0004585">
    <property type="term" value="F:ornithine carbamoyltransferase activity"/>
    <property type="evidence" value="ECO:0007669"/>
    <property type="project" value="TreeGrafter"/>
</dbReference>
<evidence type="ECO:0000313" key="5">
    <source>
        <dbReference type="EMBL" id="RIE06403.1"/>
    </source>
</evidence>
<keyword evidence="6" id="KW-1185">Reference proteome</keyword>
<comment type="similarity">
    <text evidence="2">Belongs to the aspartate/ornithine carbamoyltransferase superfamily.</text>
</comment>
<keyword evidence="1 2" id="KW-0808">Transferase</keyword>
<evidence type="ECO:0000259" key="4">
    <source>
        <dbReference type="Pfam" id="PF02729"/>
    </source>
</evidence>
<sequence>MKTDLRGRDFISVLDFNREELETILDVAKWLKMRNAVGEPQAEILKGKVLGLLFASPSTRTRLSFQTGIVQLGGSAQVYNPEELQLSHKESWKDTAEMISRFLDGFAIRLYDLKTQMGAETYEYGDARNVVRGIAEYANIPVINMLDDKEHPCQIMGDILTMMEKFGGLEHARNKKIVMSWAYDERAKSAGVPQTMIAAGSTLGLNITLAYPDEPGLYDLDSEYVDFARKAATESGGSLSIEHDIWKASKDADVIYAKSWARNPDKHAEVGKKYKDDWCISHEHFKVASKNAVYMHCLPARRNFEVTDLLIDDPKISIVNDEAENRLHVQKAIMSLIMR</sequence>
<proteinExistence type="inferred from homology"/>
<dbReference type="OrthoDB" id="9802587at2"/>
<dbReference type="SUPFAM" id="SSF53671">
    <property type="entry name" value="Aspartate/ornithine carbamoyltransferase"/>
    <property type="match status" value="1"/>
</dbReference>
<name>A0A398CV57_9BACT</name>
<dbReference type="Pfam" id="PF00185">
    <property type="entry name" value="OTCace"/>
    <property type="match status" value="1"/>
</dbReference>
<organism evidence="5 6">
    <name type="scientific">Candidatus Cryosericum terrychapinii</name>
    <dbReference type="NCBI Taxonomy" id="2290919"/>
    <lineage>
        <taxon>Bacteria</taxon>
        <taxon>Pseudomonadati</taxon>
        <taxon>Caldisericota/Cryosericota group</taxon>
        <taxon>Candidatus Cryosericota</taxon>
        <taxon>Candidatus Cryosericia</taxon>
        <taxon>Candidatus Cryosericales</taxon>
        <taxon>Candidatus Cryosericaceae</taxon>
        <taxon>Candidatus Cryosericum</taxon>
    </lineage>
</organism>
<dbReference type="RefSeq" id="WP_119088847.1">
    <property type="nucleotide sequence ID" value="NZ_QXIS01000014.1"/>
</dbReference>
<dbReference type="InterPro" id="IPR006132">
    <property type="entry name" value="Asp/Orn_carbamoyltranf_P-bd"/>
</dbReference>
<dbReference type="PRINTS" id="PR00101">
    <property type="entry name" value="ATCASE"/>
</dbReference>
<evidence type="ECO:0000259" key="3">
    <source>
        <dbReference type="Pfam" id="PF00185"/>
    </source>
</evidence>
<dbReference type="PANTHER" id="PTHR45753:SF3">
    <property type="entry name" value="ORNITHINE TRANSCARBAMYLASE, MITOCHONDRIAL"/>
    <property type="match status" value="1"/>
</dbReference>
<dbReference type="InterPro" id="IPR006131">
    <property type="entry name" value="Asp_carbamoyltransf_Asp/Orn-bd"/>
</dbReference>
<dbReference type="AlphaFoldDB" id="A0A398CV57"/>
<comment type="caution">
    <text evidence="5">The sequence shown here is derived from an EMBL/GenBank/DDBJ whole genome shotgun (WGS) entry which is preliminary data.</text>
</comment>
<dbReference type="GO" id="GO:0019240">
    <property type="term" value="P:citrulline biosynthetic process"/>
    <property type="evidence" value="ECO:0007669"/>
    <property type="project" value="TreeGrafter"/>
</dbReference>
<feature type="domain" description="Aspartate/ornithine carbamoyltransferase Asp/Orn-binding" evidence="3">
    <location>
        <begin position="192"/>
        <end position="336"/>
    </location>
</feature>
<dbReference type="EMBL" id="QXIS01000014">
    <property type="protein sequence ID" value="RIE06403.1"/>
    <property type="molecule type" value="Genomic_DNA"/>
</dbReference>
<reference evidence="5 6" key="1">
    <citation type="submission" date="2018-09" db="EMBL/GenBank/DDBJ databases">
        <title>Discovery and Ecogenomic Context for Candidatus Cryosericales, a Global Caldiserica Order Active in Thawing Permafrost.</title>
        <authorList>
            <person name="Martinez M.A."/>
            <person name="Woodcroft B.J."/>
            <person name="Ignacio Espinoza J.C."/>
            <person name="Zayed A."/>
            <person name="Singleton C.M."/>
            <person name="Boyd J."/>
            <person name="Li Y.-F."/>
            <person name="Purvine S."/>
            <person name="Maughan H."/>
            <person name="Hodgkins S.B."/>
            <person name="Anderson D."/>
            <person name="Sederholm M."/>
            <person name="Temperton B."/>
            <person name="Saleska S.R."/>
            <person name="Tyson G.W."/>
            <person name="Rich V.I."/>
        </authorList>
    </citation>
    <scope>NUCLEOTIDE SEQUENCE [LARGE SCALE GENOMIC DNA]</scope>
    <source>
        <strain evidence="5 6">SMC7</strain>
    </source>
</reference>
<evidence type="ECO:0000313" key="6">
    <source>
        <dbReference type="Proteomes" id="UP000266328"/>
    </source>
</evidence>
<dbReference type="InterPro" id="IPR036901">
    <property type="entry name" value="Asp/Orn_carbamoylTrfase_sf"/>
</dbReference>
<evidence type="ECO:0000256" key="2">
    <source>
        <dbReference type="RuleBase" id="RU003634"/>
    </source>
</evidence>
<dbReference type="Proteomes" id="UP000266328">
    <property type="component" value="Unassembled WGS sequence"/>
</dbReference>